<keyword evidence="3 5" id="KW-0378">Hydrolase</keyword>
<dbReference type="CDD" id="cd07422">
    <property type="entry name" value="MPP_ApaH"/>
    <property type="match status" value="1"/>
</dbReference>
<name>A0A1P8KF81_9BURK</name>
<dbReference type="EC" id="3.6.1.41" evidence="5"/>
<reference evidence="7 8" key="1">
    <citation type="submission" date="2017-01" db="EMBL/GenBank/DDBJ databases">
        <authorList>
            <person name="Mah S.A."/>
            <person name="Swanson W.J."/>
            <person name="Moy G.W."/>
            <person name="Vacquier V.D."/>
        </authorList>
    </citation>
    <scope>NUCLEOTIDE SEQUENCE [LARGE SCALE GENOMIC DNA]</scope>
    <source>
        <strain evidence="7 8">DSM 22694</strain>
    </source>
</reference>
<comment type="function">
    <text evidence="1 5">Hydrolyzes diadenosine 5',5'''-P1,P4-tetraphosphate to yield ADP.</text>
</comment>
<comment type="similarity">
    <text evidence="2 5">Belongs to the Ap4A hydrolase family.</text>
</comment>
<comment type="catalytic activity">
    <reaction evidence="4 5">
        <text>P(1),P(4)-bis(5'-adenosyl) tetraphosphate + H2O = 2 ADP + 2 H(+)</text>
        <dbReference type="Rhea" id="RHEA:24252"/>
        <dbReference type="ChEBI" id="CHEBI:15377"/>
        <dbReference type="ChEBI" id="CHEBI:15378"/>
        <dbReference type="ChEBI" id="CHEBI:58141"/>
        <dbReference type="ChEBI" id="CHEBI:456216"/>
        <dbReference type="EC" id="3.6.1.41"/>
    </reaction>
</comment>
<evidence type="ECO:0000256" key="4">
    <source>
        <dbReference type="ARBA" id="ARBA00049417"/>
    </source>
</evidence>
<dbReference type="AlphaFoldDB" id="A0A1P8KF81"/>
<dbReference type="PANTHER" id="PTHR40942:SF4">
    <property type="entry name" value="CYTOCHROME C5"/>
    <property type="match status" value="1"/>
</dbReference>
<dbReference type="STRING" id="1484693.RS694_05055"/>
<evidence type="ECO:0000256" key="3">
    <source>
        <dbReference type="ARBA" id="ARBA00022801"/>
    </source>
</evidence>
<dbReference type="Gene3D" id="3.60.21.10">
    <property type="match status" value="1"/>
</dbReference>
<evidence type="ECO:0000256" key="2">
    <source>
        <dbReference type="ARBA" id="ARBA00005419"/>
    </source>
</evidence>
<dbReference type="InterPro" id="IPR029052">
    <property type="entry name" value="Metallo-depent_PP-like"/>
</dbReference>
<dbReference type="Pfam" id="PF00149">
    <property type="entry name" value="Metallophos"/>
    <property type="match status" value="1"/>
</dbReference>
<accession>A0A1P8KF81</accession>
<proteinExistence type="inferred from homology"/>
<evidence type="ECO:0000256" key="1">
    <source>
        <dbReference type="ARBA" id="ARBA00003413"/>
    </source>
</evidence>
<dbReference type="NCBIfam" id="TIGR00668">
    <property type="entry name" value="apaH"/>
    <property type="match status" value="1"/>
</dbReference>
<gene>
    <name evidence="5" type="primary">apaH</name>
    <name evidence="7" type="ORF">RS694_05055</name>
</gene>
<organism evidence="7 8">
    <name type="scientific">Rhodoferax saidenbachensis</name>
    <dbReference type="NCBI Taxonomy" id="1484693"/>
    <lineage>
        <taxon>Bacteria</taxon>
        <taxon>Pseudomonadati</taxon>
        <taxon>Pseudomonadota</taxon>
        <taxon>Betaproteobacteria</taxon>
        <taxon>Burkholderiales</taxon>
        <taxon>Comamonadaceae</taxon>
        <taxon>Rhodoferax</taxon>
    </lineage>
</organism>
<evidence type="ECO:0000256" key="5">
    <source>
        <dbReference type="HAMAP-Rule" id="MF_00199"/>
    </source>
</evidence>
<evidence type="ECO:0000313" key="8">
    <source>
        <dbReference type="Proteomes" id="UP000186110"/>
    </source>
</evidence>
<dbReference type="KEGG" id="rsb:RS694_05055"/>
<evidence type="ECO:0000313" key="7">
    <source>
        <dbReference type="EMBL" id="APW44697.1"/>
    </source>
</evidence>
<dbReference type="PIRSF" id="PIRSF000903">
    <property type="entry name" value="B5n-ttraPtase_sm"/>
    <property type="match status" value="1"/>
</dbReference>
<dbReference type="RefSeq" id="WP_029709360.1">
    <property type="nucleotide sequence ID" value="NZ_CP019239.1"/>
</dbReference>
<dbReference type="EMBL" id="CP019239">
    <property type="protein sequence ID" value="APW44697.1"/>
    <property type="molecule type" value="Genomic_DNA"/>
</dbReference>
<evidence type="ECO:0000259" key="6">
    <source>
        <dbReference type="Pfam" id="PF00149"/>
    </source>
</evidence>
<dbReference type="GO" id="GO:0008803">
    <property type="term" value="F:bis(5'-nucleosyl)-tetraphosphatase (symmetrical) activity"/>
    <property type="evidence" value="ECO:0007669"/>
    <property type="project" value="UniProtKB-UniRule"/>
</dbReference>
<keyword evidence="8" id="KW-1185">Reference proteome</keyword>
<dbReference type="InterPro" id="IPR004617">
    <property type="entry name" value="ApaH"/>
</dbReference>
<dbReference type="SUPFAM" id="SSF56300">
    <property type="entry name" value="Metallo-dependent phosphatases"/>
    <property type="match status" value="1"/>
</dbReference>
<dbReference type="NCBIfam" id="NF001204">
    <property type="entry name" value="PRK00166.1"/>
    <property type="match status" value="1"/>
</dbReference>
<dbReference type="eggNOG" id="COG0639">
    <property type="taxonomic scope" value="Bacteria"/>
</dbReference>
<dbReference type="PANTHER" id="PTHR40942">
    <property type="match status" value="1"/>
</dbReference>
<dbReference type="HAMAP" id="MF_00199">
    <property type="entry name" value="ApaH"/>
    <property type="match status" value="1"/>
</dbReference>
<dbReference type="Proteomes" id="UP000186110">
    <property type="component" value="Chromosome"/>
</dbReference>
<sequence length="285" mass="31269">MAMYLIGDVQGCDAALQRLLDTLAFSPSRDTLYLLGDLVNRGPDSAAVLRRLMGYGAAARCLLGNHDLHLLAVAHGVRKPRRNDTLDSILQADDREAMLHWLRQQRLAIQENLGNRVLLMVHAGVQPAWTATKTIALAGEVEAVLRSPAYGDFLHQMYGNGPHTWDDALTGADRLRVIVNTLTRLRFCTPQGAMEFASTGNVDTAPAGYLPWFDVPDRQTRDVTVAFGHWSTLGWLDRPDVLALDTGCVWGGCLSALRVEASGADAPWKTELIQVKCEQSQKPGE</sequence>
<feature type="domain" description="Calcineurin-like phosphoesterase" evidence="6">
    <location>
        <begin position="4"/>
        <end position="124"/>
    </location>
</feature>
<protein>
    <recommendedName>
        <fullName evidence="5">Bis(5'-nucleosyl)-tetraphosphatase, symmetrical</fullName>
        <ecNumber evidence="5">3.6.1.41</ecNumber>
    </recommendedName>
    <alternativeName>
        <fullName evidence="5">Ap4A hydrolase</fullName>
    </alternativeName>
    <alternativeName>
        <fullName evidence="5">Diadenosine 5',5'''-P1,P4-tetraphosphate pyrophosphohydrolase</fullName>
    </alternativeName>
    <alternativeName>
        <fullName evidence="5">Diadenosine tetraphosphatase</fullName>
    </alternativeName>
</protein>
<dbReference type="InterPro" id="IPR004843">
    <property type="entry name" value="Calcineurin-like_PHP"/>
</dbReference>